<protein>
    <submittedName>
        <fullName evidence="3">NFX1-type zinc finger-containing protein 1</fullName>
    </submittedName>
</protein>
<reference evidence="4" key="1">
    <citation type="journal article" date="2017" name="bioRxiv">
        <title>Comparative analysis of the genomes of Stylophora pistillata and Acropora digitifera provides evidence for extensive differences between species of corals.</title>
        <authorList>
            <person name="Voolstra C.R."/>
            <person name="Li Y."/>
            <person name="Liew Y.J."/>
            <person name="Baumgarten S."/>
            <person name="Zoccola D."/>
            <person name="Flot J.-F."/>
            <person name="Tambutte S."/>
            <person name="Allemand D."/>
            <person name="Aranda M."/>
        </authorList>
    </citation>
    <scope>NUCLEOTIDE SEQUENCE [LARGE SCALE GENOMIC DNA]</scope>
</reference>
<dbReference type="Proteomes" id="UP000225706">
    <property type="component" value="Unassembled WGS sequence"/>
</dbReference>
<evidence type="ECO:0000256" key="1">
    <source>
        <dbReference type="SAM" id="Coils"/>
    </source>
</evidence>
<name>A0A2B4RDS2_STYPI</name>
<evidence type="ECO:0000313" key="3">
    <source>
        <dbReference type="EMBL" id="PFX14435.1"/>
    </source>
</evidence>
<dbReference type="AlphaFoldDB" id="A0A2B4RDS2"/>
<evidence type="ECO:0000256" key="2">
    <source>
        <dbReference type="SAM" id="MobiDB-lite"/>
    </source>
</evidence>
<feature type="coiled-coil region" evidence="1">
    <location>
        <begin position="127"/>
        <end position="157"/>
    </location>
</feature>
<dbReference type="EMBL" id="LSMT01000781">
    <property type="protein sequence ID" value="PFX14435.1"/>
    <property type="molecule type" value="Genomic_DNA"/>
</dbReference>
<organism evidence="3 4">
    <name type="scientific">Stylophora pistillata</name>
    <name type="common">Smooth cauliflower coral</name>
    <dbReference type="NCBI Taxonomy" id="50429"/>
    <lineage>
        <taxon>Eukaryota</taxon>
        <taxon>Metazoa</taxon>
        <taxon>Cnidaria</taxon>
        <taxon>Anthozoa</taxon>
        <taxon>Hexacorallia</taxon>
        <taxon>Scleractinia</taxon>
        <taxon>Astrocoeniina</taxon>
        <taxon>Pocilloporidae</taxon>
        <taxon>Stylophora</taxon>
    </lineage>
</organism>
<feature type="compositionally biased region" description="Gly residues" evidence="2">
    <location>
        <begin position="11"/>
        <end position="24"/>
    </location>
</feature>
<comment type="caution">
    <text evidence="3">The sequence shown here is derived from an EMBL/GenBank/DDBJ whole genome shotgun (WGS) entry which is preliminary data.</text>
</comment>
<keyword evidence="4" id="KW-1185">Reference proteome</keyword>
<keyword evidence="1" id="KW-0175">Coiled coil</keyword>
<gene>
    <name evidence="3" type="primary">Znfx1</name>
    <name evidence="3" type="ORF">AWC38_SpisGene21403</name>
</gene>
<evidence type="ECO:0000313" key="4">
    <source>
        <dbReference type="Proteomes" id="UP000225706"/>
    </source>
</evidence>
<sequence>MSRVMDRGRFGGRGSRGGRGGRGRGTPPNAGEEGKTYVGLKVVRALLDNRHAWDEEKKSTMLMVCYTNHALDQFLEGERCIWVCPHFKCTKLCAMDYWMDNDSESDDIKLKECPICQTPIRISYRYADIVKEKLADIEKVKAQLNHEEKNYQQLTEKLKRIAFSIKQKYPDIQQQKSSSYRKQNDEPTLNSSSYEILIGWLKQRKTMAELITIKNQMKIVIQIYKIRERMKTDLLKKTRYGILTPPSASHSDDMFLQAARDIDESLNHLEEDLMKFQVSYQRLSDIRDEAICVSFSLNVRVTLCEIKEHSIALASDQEEGLKTLGRQLDAGQKLRKEAFDQIEDTINEIREECGLESLTPIERIAISRPMNFSQGLWHRCPNGHPHNVIGKCPECGATVGDRSGPLAQEN</sequence>
<accession>A0A2B4RDS2</accession>
<feature type="region of interest" description="Disordered" evidence="2">
    <location>
        <begin position="1"/>
        <end position="34"/>
    </location>
</feature>
<dbReference type="OrthoDB" id="2423195at2759"/>
<proteinExistence type="predicted"/>